<dbReference type="OrthoDB" id="1659473at2"/>
<dbReference type="AlphaFoldDB" id="A0A3G9JBR5"/>
<proteinExistence type="predicted"/>
<dbReference type="EMBL" id="AP019309">
    <property type="protein sequence ID" value="BBH25795.1"/>
    <property type="molecule type" value="Genomic_DNA"/>
</dbReference>
<name>A0A3G9JBR5_9FIRM</name>
<evidence type="ECO:0000313" key="1">
    <source>
        <dbReference type="EMBL" id="BBH25795.1"/>
    </source>
</evidence>
<keyword evidence="2" id="KW-1185">Reference proteome</keyword>
<organism evidence="1 2">
    <name type="scientific">Intestinibaculum porci</name>
    <dbReference type="NCBI Taxonomy" id="2487118"/>
    <lineage>
        <taxon>Bacteria</taxon>
        <taxon>Bacillati</taxon>
        <taxon>Bacillota</taxon>
        <taxon>Erysipelotrichia</taxon>
        <taxon>Erysipelotrichales</taxon>
        <taxon>Erysipelotrichaceae</taxon>
        <taxon>Intestinibaculum</taxon>
    </lineage>
</organism>
<protein>
    <submittedName>
        <fullName evidence="1">Uncharacterized protein</fullName>
    </submittedName>
</protein>
<dbReference type="RefSeq" id="WP_125118714.1">
    <property type="nucleotide sequence ID" value="NZ_AP019309.1"/>
</dbReference>
<evidence type="ECO:0000313" key="2">
    <source>
        <dbReference type="Proteomes" id="UP000268059"/>
    </source>
</evidence>
<reference evidence="1 2" key="1">
    <citation type="submission" date="2018-11" db="EMBL/GenBank/DDBJ databases">
        <title>Novel Erysipelotrichaceae bacterium isolated from small intestine of a swine.</title>
        <authorList>
            <person name="Kim J.S."/>
            <person name="Choe H."/>
            <person name="Lee Y.R."/>
            <person name="Kim K.M."/>
            <person name="Park D.S."/>
        </authorList>
    </citation>
    <scope>NUCLEOTIDE SEQUENCE [LARGE SCALE GENOMIC DNA]</scope>
    <source>
        <strain evidence="1 2">SG0102</strain>
    </source>
</reference>
<accession>A0A3G9JBR5</accession>
<dbReference type="KEGG" id="ebm:SG0102_07290"/>
<sequence length="201" mass="23453">MLNTSIHFAFISLLTVKYGIISHYKQEINTIDEETFLNDFNKYYDTEQILDQLRSKWRNYKCYVHGYVHRSVIINGAKYTLKLLRVKKINRDNPDDHETHVVLPSFLLPYMQNCVQDVIHVCIELNILNNDEVSDQSDNTANESLASRIINYVPPCSSSFFSYIKAKLKGRIISSVKDLFRIFSRVPLNVSLSIKRLIFLI</sequence>
<dbReference type="InParanoid" id="A0A3G9JBR5"/>
<gene>
    <name evidence="1" type="ORF">SG0102_07290</name>
</gene>
<dbReference type="Proteomes" id="UP000268059">
    <property type="component" value="Chromosome"/>
</dbReference>